<dbReference type="GeneID" id="103249168"/>
<dbReference type="PANTHER" id="PTHR34281">
    <property type="entry name" value="PROTEIN EARLY FLOWERING 3"/>
    <property type="match status" value="1"/>
</dbReference>
<feature type="compositionally biased region" description="Polar residues" evidence="1">
    <location>
        <begin position="43"/>
        <end position="53"/>
    </location>
</feature>
<name>F5B4H0_BRACM</name>
<evidence type="ECO:0000256" key="1">
    <source>
        <dbReference type="SAM" id="MobiDB-lite"/>
    </source>
</evidence>
<gene>
    <name evidence="2" type="primary">ELF3</name>
</gene>
<dbReference type="OrthoDB" id="1939092at2759"/>
<feature type="region of interest" description="Disordered" evidence="1">
    <location>
        <begin position="509"/>
        <end position="588"/>
    </location>
</feature>
<dbReference type="KEGG" id="brp:103249168"/>
<feature type="compositionally biased region" description="Low complexity" evidence="1">
    <location>
        <begin position="575"/>
        <end position="588"/>
    </location>
</feature>
<dbReference type="GO" id="GO:2000028">
    <property type="term" value="P:regulation of photoperiodism, flowering"/>
    <property type="evidence" value="ECO:0007669"/>
    <property type="project" value="InterPro"/>
</dbReference>
<dbReference type="RefSeq" id="NP_001288828.1">
    <property type="nucleotide sequence ID" value="NM_001301899.1"/>
</dbReference>
<reference evidence="2" key="1">
    <citation type="submission" date="2010-11" db="EMBL/GenBank/DDBJ databases">
        <title>Natural variations in flowering genes and circadian genes in brassica core accession.</title>
        <authorList>
            <person name="Kim J.A."/>
            <person name="Hong J.K."/>
            <person name="Kim J.S."/>
            <person name="Lee Y.-H."/>
        </authorList>
    </citation>
    <scope>NUCLEOTIDE SEQUENCE</scope>
</reference>
<dbReference type="PANTHER" id="PTHR34281:SF11">
    <property type="entry name" value="EARLY FLOWERING 3"/>
    <property type="match status" value="1"/>
</dbReference>
<protein>
    <submittedName>
        <fullName evidence="2">EARLY FLOWERING 3</fullName>
    </submittedName>
</protein>
<accession>F5B4H0</accession>
<feature type="compositionally biased region" description="Pro residues" evidence="1">
    <location>
        <begin position="62"/>
        <end position="71"/>
    </location>
</feature>
<dbReference type="EMBL" id="HQ615936">
    <property type="protein sequence ID" value="AEB33726.1"/>
    <property type="molecule type" value="mRNA"/>
</dbReference>
<feature type="compositionally biased region" description="Basic and acidic residues" evidence="1">
    <location>
        <begin position="1"/>
        <end position="12"/>
    </location>
</feature>
<proteinExistence type="evidence at transcript level"/>
<evidence type="ECO:0000313" key="2">
    <source>
        <dbReference type="EMBL" id="AEB33726.1"/>
    </source>
</evidence>
<feature type="compositionally biased region" description="Polar residues" evidence="1">
    <location>
        <begin position="511"/>
        <end position="526"/>
    </location>
</feature>
<dbReference type="AlphaFoldDB" id="F5B4H0"/>
<feature type="region of interest" description="Disordered" evidence="1">
    <location>
        <begin position="1"/>
        <end position="77"/>
    </location>
</feature>
<dbReference type="InterPro" id="IPR039319">
    <property type="entry name" value="ELF3-like"/>
</dbReference>
<organism evidence="2">
    <name type="scientific">Brassica campestris</name>
    <name type="common">Field mustard</name>
    <dbReference type="NCBI Taxonomy" id="3711"/>
    <lineage>
        <taxon>Eukaryota</taxon>
        <taxon>Viridiplantae</taxon>
        <taxon>Streptophyta</taxon>
        <taxon>Embryophyta</taxon>
        <taxon>Tracheophyta</taxon>
        <taxon>Spermatophyta</taxon>
        <taxon>Magnoliopsida</taxon>
        <taxon>eudicotyledons</taxon>
        <taxon>Gunneridae</taxon>
        <taxon>Pentapetalae</taxon>
        <taxon>rosids</taxon>
        <taxon>malvids</taxon>
        <taxon>Brassicales</taxon>
        <taxon>Brassicaceae</taxon>
        <taxon>Brassiceae</taxon>
        <taxon>Brassica</taxon>
    </lineage>
</organism>
<sequence length="628" mass="69124">MKRGKEEEKRLEPMFPRLHVKDAEKGGPRAPPRNKMALYEQLSIPSQRFTSSDRVGGSLPPNTSPLLPPGPSSNQGTDNFVTQMPLMENVRTTSAQHDHQRKIAREEDDFAVPVFINSRRPGRGKSGLKRGVGLAANSATEDMDLASTSDRVDDGRINNGVESHMEASEEEGHGNLNDEYCTSGGGGYTSLQQEINNEEEASDDNSMVDSVSSLDVSPDEVVGVLGQKRFWRARKAIAKEGHSYIVQGACRDSLWILYCVFLASACWNMSPVSVCQQRVFAVQLFELHRLIKVQRLIAASPDVLVDDMSYVGKVAAKSYPVKKLHLPSGFLVKPPLPQVIKHRSSDYSEKTDQHKMECSAENVVGRLPNQGQGHHHQQPSNYMMPFATNQPNANGCYYPPQPPPPSGGNQQWLIPVMSPSEGLIYKPHPGPGPGHTGLVCGGYYGHFMPAPMFMGGGGGQPPPFHPGMGFPSHGNGYFPPYGGIMMNPYYSGQQQQQQPNEQMNNNIQQQSSVNEATSQQQQQPTKSYPRAKKSRQEGISGKKKSFQPFSAVDDDDDDDNDKINNAAPPTEEMMTTTTTTTTTVTQTTRDGAGVTRVIKVVPHNANLASENAARIFRSIQEERKQYYP</sequence>